<accession>B0RLD4</accession>
<dbReference type="AlphaFoldDB" id="B0RLD4"/>
<dbReference type="HOGENOM" id="CLU_086385_0_0_6"/>
<dbReference type="KEGG" id="xca:xcc-b100_0172"/>
<proteinExistence type="predicted"/>
<dbReference type="Proteomes" id="UP000001188">
    <property type="component" value="Chromosome"/>
</dbReference>
<dbReference type="InterPro" id="IPR025402">
    <property type="entry name" value="DMP19_C"/>
</dbReference>
<protein>
    <recommendedName>
        <fullName evidence="1">DNA mimic protein DMP19 C-terminal domain-containing protein</fullName>
    </recommendedName>
</protein>
<dbReference type="Pfam" id="PF14300">
    <property type="entry name" value="DMP19"/>
    <property type="match status" value="1"/>
</dbReference>
<evidence type="ECO:0000259" key="1">
    <source>
        <dbReference type="Pfam" id="PF14300"/>
    </source>
</evidence>
<gene>
    <name evidence="2" type="ORF">XCCB100_0172</name>
</gene>
<evidence type="ECO:0000313" key="2">
    <source>
        <dbReference type="EMBL" id="CAP49502.1"/>
    </source>
</evidence>
<organism evidence="2 3">
    <name type="scientific">Xanthomonas campestris pv. campestris (strain B100)</name>
    <dbReference type="NCBI Taxonomy" id="509169"/>
    <lineage>
        <taxon>Bacteria</taxon>
        <taxon>Pseudomonadati</taxon>
        <taxon>Pseudomonadota</taxon>
        <taxon>Gammaproteobacteria</taxon>
        <taxon>Lysobacterales</taxon>
        <taxon>Lysobacteraceae</taxon>
        <taxon>Xanthomonas</taxon>
    </lineage>
</organism>
<feature type="domain" description="DNA mimic protein DMP19 C-terminal" evidence="1">
    <location>
        <begin position="169"/>
        <end position="273"/>
    </location>
</feature>
<evidence type="ECO:0000313" key="3">
    <source>
        <dbReference type="Proteomes" id="UP000001188"/>
    </source>
</evidence>
<name>B0RLD4_XANCB</name>
<reference evidence="2 3" key="1">
    <citation type="journal article" date="2008" name="J. Biotechnol.">
        <title>The genome of Xanthomonas campestris pv. campestris B100 and its use for the reconstruction of metabolic pathways involved in xanthan biosynthesis.</title>
        <authorList>
            <person name="Vorholter F.J."/>
            <person name="Schneiker S."/>
            <person name="Goesmann A."/>
            <person name="Krause L."/>
            <person name="Bekel T."/>
            <person name="Kaiser O."/>
            <person name="Linke B."/>
            <person name="Patschkowski T."/>
            <person name="Ruckert C."/>
            <person name="Schmid J."/>
            <person name="Sidhu V.K."/>
            <person name="Sieber V."/>
            <person name="Tauch A."/>
            <person name="Watt S.A."/>
            <person name="Weisshaar B."/>
            <person name="Becker A."/>
            <person name="Niehaus K."/>
            <person name="Puhler A."/>
        </authorList>
    </citation>
    <scope>NUCLEOTIDE SEQUENCE [LARGE SCALE GENOMIC DNA]</scope>
    <source>
        <strain evidence="2 3">B100</strain>
    </source>
</reference>
<dbReference type="EMBL" id="AM920689">
    <property type="protein sequence ID" value="CAP49502.1"/>
    <property type="molecule type" value="Genomic_DNA"/>
</dbReference>
<dbReference type="Gene3D" id="3.30.2020.40">
    <property type="entry name" value="Uncharacterised protein PF10387, DUF2442"/>
    <property type="match status" value="1"/>
</dbReference>
<sequence length="285" mass="31526">MGRHVHQCCCFPLCHAATPDSLHGLSGGGSPANHSVVQAGRNTASALDLGAPTRQHPRPALRSGFPTPLLPMDLRHLRIRRLELDDTRLLFTLDNGMRIDEPIQAQRLLAKATPAQRAQWQLTDDSHGVNWPAVAPPSAQGLLNMPMLLWRRRTARAQARLVAVRGRFDALTPGERELVALARLDADMSDSGYARYFDHWDALTRSCALQALTAMGASQVRQAIDGLGAVFERLEEDPDLLSIEDILDAMSETDRQRVDGWEEVYYRQSSALARLGLIHYGVDKA</sequence>